<evidence type="ECO:0000313" key="7">
    <source>
        <dbReference type="Proteomes" id="UP000825890"/>
    </source>
</evidence>
<keyword evidence="2" id="KW-0411">Iron-sulfur</keyword>
<dbReference type="Proteomes" id="UP000825890">
    <property type="component" value="Unassembled WGS sequence"/>
</dbReference>
<dbReference type="Gene3D" id="2.40.33.20">
    <property type="entry name" value="PK beta-barrel domain-like"/>
    <property type="match status" value="1"/>
</dbReference>
<dbReference type="GO" id="GO:0030170">
    <property type="term" value="F:pyridoxal phosphate binding"/>
    <property type="evidence" value="ECO:0007669"/>
    <property type="project" value="InterPro"/>
</dbReference>
<evidence type="ECO:0000259" key="3">
    <source>
        <dbReference type="PROSITE" id="PS51085"/>
    </source>
</evidence>
<dbReference type="GO" id="GO:0030151">
    <property type="term" value="F:molybdenum ion binding"/>
    <property type="evidence" value="ECO:0007669"/>
    <property type="project" value="InterPro"/>
</dbReference>
<organism evidence="6 7">
    <name type="scientific">Cercospora kikuchii</name>
    <dbReference type="NCBI Taxonomy" id="84275"/>
    <lineage>
        <taxon>Eukaryota</taxon>
        <taxon>Fungi</taxon>
        <taxon>Dikarya</taxon>
        <taxon>Ascomycota</taxon>
        <taxon>Pezizomycotina</taxon>
        <taxon>Dothideomycetes</taxon>
        <taxon>Dothideomycetidae</taxon>
        <taxon>Mycosphaerellales</taxon>
        <taxon>Mycosphaerellaceae</taxon>
        <taxon>Cercospora</taxon>
    </lineage>
</organism>
<name>A0A9P3C673_9PEZI</name>
<dbReference type="CDD" id="cd06185">
    <property type="entry name" value="PDR_like"/>
    <property type="match status" value="1"/>
</dbReference>
<dbReference type="InterPro" id="IPR017927">
    <property type="entry name" value="FAD-bd_FR_type"/>
</dbReference>
<dbReference type="PROSITE" id="PS51340">
    <property type="entry name" value="MOSC"/>
    <property type="match status" value="1"/>
</dbReference>
<feature type="domain" description="2Fe-2S ferredoxin-type" evidence="3">
    <location>
        <begin position="470"/>
        <end position="558"/>
    </location>
</feature>
<keyword evidence="1" id="KW-0001">2Fe-2S</keyword>
<gene>
    <name evidence="6" type="ORF">CKM354_000063200</name>
</gene>
<evidence type="ECO:0000259" key="5">
    <source>
        <dbReference type="PROSITE" id="PS51384"/>
    </source>
</evidence>
<protein>
    <recommendedName>
        <fullName evidence="8">PK beta-barrel-protein domain-containing protein-like protein</fullName>
    </recommendedName>
</protein>
<evidence type="ECO:0008006" key="8">
    <source>
        <dbReference type="Google" id="ProtNLM"/>
    </source>
</evidence>
<keyword evidence="7" id="KW-1185">Reference proteome</keyword>
<dbReference type="SUPFAM" id="SSF63380">
    <property type="entry name" value="Riboflavin synthase domain-like"/>
    <property type="match status" value="1"/>
</dbReference>
<dbReference type="GeneID" id="68286207"/>
<feature type="domain" description="FAD-binding FR-type" evidence="5">
    <location>
        <begin position="234"/>
        <end position="339"/>
    </location>
</feature>
<dbReference type="PANTHER" id="PTHR30212:SF2">
    <property type="entry name" value="PROTEIN YIIM"/>
    <property type="match status" value="1"/>
</dbReference>
<dbReference type="OrthoDB" id="5390at2759"/>
<evidence type="ECO:0000256" key="1">
    <source>
        <dbReference type="ARBA" id="ARBA00022714"/>
    </source>
</evidence>
<comment type="caution">
    <text evidence="6">The sequence shown here is derived from an EMBL/GenBank/DDBJ whole genome shotgun (WGS) entry which is preliminary data.</text>
</comment>
<dbReference type="InterPro" id="IPR012675">
    <property type="entry name" value="Beta-grasp_dom_sf"/>
</dbReference>
<dbReference type="PRINTS" id="PR00409">
    <property type="entry name" value="PHDIOXRDTASE"/>
</dbReference>
<sequence>MAFTKHNIAREPILNLESAPLPLPGIVLQLRTGKKQAFGPTQSAINKLQVEGSIFAGKTGLDGDEHVYKHHGGIDRAIHQYNPDHYADWRAEDPPAPALFDIGGFGENLTTTNMNEENVCVGDLYRLGENIILQVSEPRNPCHKLDIRFKWPRALKRIQRTGRVGWNFRVLETGYVKKGDTISLLERPHPKWSIMNVQRAIKGKAVPLSLVEECSQLEVLTDKFRGMALHRIQTSPKRYTVTQIEQITPRVKQLTFSLLEPLKLSKPDFEPFAFAQLRFGPALSISRSYSIVSGDTKTFCLGVALDDKSRGGSAYLHQQLRVGDEVEMTLGGSPKAVSDEKTCESKQCIDHRLIIIGGIGVTAFLPQIKSWCQQGAPLTIHYAVRSDSDAAYANDLPVDCTTLYSKTRSERLNVEDLIPPASSNTKLYCCGPERLMKACKQRTDELGYSDNMVHFEDFTAPRGDDLGDPFEVEVDEPDTNRKETLEVPADKTLLQVLHEAGFDNVMSSCETGGCGACKVTLCKGTVIYNSQVLSEEEKKTAMQSCVDRGVGKIKIEID</sequence>
<dbReference type="InterPro" id="IPR036010">
    <property type="entry name" value="2Fe-2S_ferredoxin-like_sf"/>
</dbReference>
<dbReference type="AlphaFoldDB" id="A0A9P3C673"/>
<dbReference type="Gene3D" id="3.40.50.80">
    <property type="entry name" value="Nucleotide-binding domain of ferredoxin-NADP reductase (FNR) module"/>
    <property type="match status" value="1"/>
</dbReference>
<dbReference type="Pfam" id="PF03473">
    <property type="entry name" value="MOSC"/>
    <property type="match status" value="1"/>
</dbReference>
<dbReference type="InterPro" id="IPR052353">
    <property type="entry name" value="Benzoxazolinone_Detox_Enz"/>
</dbReference>
<dbReference type="InterPro" id="IPR005302">
    <property type="entry name" value="MoCF_Sase_C"/>
</dbReference>
<dbReference type="SUPFAM" id="SSF54292">
    <property type="entry name" value="2Fe-2S ferredoxin-like"/>
    <property type="match status" value="1"/>
</dbReference>
<dbReference type="InterPro" id="IPR011037">
    <property type="entry name" value="Pyrv_Knase-like_insert_dom_sf"/>
</dbReference>
<dbReference type="GO" id="GO:0051537">
    <property type="term" value="F:2 iron, 2 sulfur cluster binding"/>
    <property type="evidence" value="ECO:0007669"/>
    <property type="project" value="UniProtKB-KW"/>
</dbReference>
<evidence type="ECO:0000259" key="4">
    <source>
        <dbReference type="PROSITE" id="PS51340"/>
    </source>
</evidence>
<dbReference type="InterPro" id="IPR006058">
    <property type="entry name" value="2Fe2S_fd_BS"/>
</dbReference>
<dbReference type="InterPro" id="IPR017938">
    <property type="entry name" value="Riboflavin_synthase-like_b-brl"/>
</dbReference>
<proteinExistence type="predicted"/>
<evidence type="ECO:0000256" key="2">
    <source>
        <dbReference type="ARBA" id="ARBA00023014"/>
    </source>
</evidence>
<keyword evidence="1" id="KW-0479">Metal-binding</keyword>
<dbReference type="PROSITE" id="PS00197">
    <property type="entry name" value="2FE2S_FER_1"/>
    <property type="match status" value="1"/>
</dbReference>
<dbReference type="PROSITE" id="PS51085">
    <property type="entry name" value="2FE2S_FER_2"/>
    <property type="match status" value="1"/>
</dbReference>
<evidence type="ECO:0000313" key="6">
    <source>
        <dbReference type="EMBL" id="GIZ37174.1"/>
    </source>
</evidence>
<feature type="domain" description="MOSC" evidence="4">
    <location>
        <begin position="48"/>
        <end position="185"/>
    </location>
</feature>
<reference evidence="6 7" key="1">
    <citation type="submission" date="2021-01" db="EMBL/GenBank/DDBJ databases">
        <title>Cercospora kikuchii MAFF 305040 whole genome shotgun sequence.</title>
        <authorList>
            <person name="Kashiwa T."/>
            <person name="Suzuki T."/>
        </authorList>
    </citation>
    <scope>NUCLEOTIDE SEQUENCE [LARGE SCALE GENOMIC DNA]</scope>
    <source>
        <strain evidence="6 7">MAFF 305040</strain>
    </source>
</reference>
<accession>A0A9P3C673</accession>
<dbReference type="SUPFAM" id="SSF52343">
    <property type="entry name" value="Ferredoxin reductase-like, C-terminal NADP-linked domain"/>
    <property type="match status" value="1"/>
</dbReference>
<dbReference type="Pfam" id="PF00111">
    <property type="entry name" value="Fer2"/>
    <property type="match status" value="1"/>
</dbReference>
<dbReference type="GO" id="GO:0016491">
    <property type="term" value="F:oxidoreductase activity"/>
    <property type="evidence" value="ECO:0007669"/>
    <property type="project" value="InterPro"/>
</dbReference>
<dbReference type="PANTHER" id="PTHR30212">
    <property type="entry name" value="PROTEIN YIIM"/>
    <property type="match status" value="1"/>
</dbReference>
<dbReference type="EMBL" id="BOLY01000001">
    <property type="protein sequence ID" value="GIZ37174.1"/>
    <property type="molecule type" value="Genomic_DNA"/>
</dbReference>
<keyword evidence="1" id="KW-0408">Iron</keyword>
<dbReference type="RefSeq" id="XP_044651661.1">
    <property type="nucleotide sequence ID" value="XM_044795726.1"/>
</dbReference>
<dbReference type="SUPFAM" id="SSF50800">
    <property type="entry name" value="PK beta-barrel domain-like"/>
    <property type="match status" value="1"/>
</dbReference>
<dbReference type="InterPro" id="IPR001041">
    <property type="entry name" value="2Fe-2S_ferredoxin-type"/>
</dbReference>
<dbReference type="PROSITE" id="PS51384">
    <property type="entry name" value="FAD_FR"/>
    <property type="match status" value="1"/>
</dbReference>
<dbReference type="CDD" id="cd00207">
    <property type="entry name" value="fer2"/>
    <property type="match status" value="1"/>
</dbReference>
<dbReference type="InterPro" id="IPR039261">
    <property type="entry name" value="FNR_nucleotide-bd"/>
</dbReference>
<dbReference type="Gene3D" id="3.10.20.30">
    <property type="match status" value="1"/>
</dbReference>